<dbReference type="SUPFAM" id="SSF50969">
    <property type="entry name" value="YVTN repeat-like/Quinoprotein amine dehydrogenase"/>
    <property type="match status" value="1"/>
</dbReference>
<dbReference type="Pfam" id="PF16819">
    <property type="entry name" value="DUF5074"/>
    <property type="match status" value="1"/>
</dbReference>
<dbReference type="Gene3D" id="2.130.10.10">
    <property type="entry name" value="YVTN repeat-like/Quinoprotein amine dehydrogenase"/>
    <property type="match status" value="1"/>
</dbReference>
<dbReference type="PATRIC" id="fig|1189621.3.peg.302"/>
<dbReference type="STRING" id="1189621.A3SI_01451"/>
<protein>
    <recommendedName>
        <fullName evidence="3">Surface layer protein</fullName>
    </recommendedName>
</protein>
<gene>
    <name evidence="1" type="ORF">A3SI_01451</name>
</gene>
<dbReference type="InterPro" id="IPR031815">
    <property type="entry name" value="DUF5074"/>
</dbReference>
<dbReference type="EMBL" id="AJYA01000002">
    <property type="protein sequence ID" value="EIM78706.1"/>
    <property type="molecule type" value="Genomic_DNA"/>
</dbReference>
<dbReference type="PANTHER" id="PTHR47197">
    <property type="entry name" value="PROTEIN NIRF"/>
    <property type="match status" value="1"/>
</dbReference>
<dbReference type="InterPro" id="IPR011044">
    <property type="entry name" value="Quino_amine_DH_bsu"/>
</dbReference>
<comment type="caution">
    <text evidence="1">The sequence shown here is derived from an EMBL/GenBank/DDBJ whole genome shotgun (WGS) entry which is preliminary data.</text>
</comment>
<accession>I5CA54</accession>
<dbReference type="InterPro" id="IPR051200">
    <property type="entry name" value="Host-pathogen_enzymatic-act"/>
</dbReference>
<evidence type="ECO:0000313" key="1">
    <source>
        <dbReference type="EMBL" id="EIM78706.1"/>
    </source>
</evidence>
<sequence length="348" mass="37054">MYLLAAGFFLAACSEDSSMPAPSPNEPGTGPFAEGIFVVNEGQFGQNNGEISLIDLEEGTVRLALFEEVNNRPFAGLIQSMVDHDALTYLVANTGKVEIVNRDDFESVGAVEADLDLPRSLTVAGGNLYISDWGPFDANFGSPDSYIAVVEGLTGGAVARKIPVPSRPGKMLLRGNQLLIAAEAAGRIVVLDLATEEIREVEVEGAPRDFITHNGGLMVFARSGSTIFLHELNSSIFQVIASHRIELENATSIFDVHENTLYVGANEPFPATGSLVAAINLNSRQVTNPSFYTGENLYGLSVNPANGEVWVTDAAGFQGNGQVFRLDAQGTLLDTFDVGAGPNGLVFR</sequence>
<dbReference type="Proteomes" id="UP000005551">
    <property type="component" value="Unassembled WGS sequence"/>
</dbReference>
<reference evidence="1 2" key="1">
    <citation type="submission" date="2012-05" db="EMBL/GenBank/DDBJ databases">
        <title>Genome sequence of Nitritalea halalkaliphila LW7.</title>
        <authorList>
            <person name="Jangir P.K."/>
            <person name="Singh A."/>
            <person name="Shivaji S."/>
            <person name="Sharma R."/>
        </authorList>
    </citation>
    <scope>NUCLEOTIDE SEQUENCE [LARGE SCALE GENOMIC DNA]</scope>
    <source>
        <strain evidence="1 2">LW7</strain>
    </source>
</reference>
<evidence type="ECO:0008006" key="3">
    <source>
        <dbReference type="Google" id="ProtNLM"/>
    </source>
</evidence>
<evidence type="ECO:0000313" key="2">
    <source>
        <dbReference type="Proteomes" id="UP000005551"/>
    </source>
</evidence>
<dbReference type="InterPro" id="IPR015943">
    <property type="entry name" value="WD40/YVTN_repeat-like_dom_sf"/>
</dbReference>
<dbReference type="AlphaFoldDB" id="I5CA54"/>
<organism evidence="1 2">
    <name type="scientific">Nitritalea halalkaliphila LW7</name>
    <dbReference type="NCBI Taxonomy" id="1189621"/>
    <lineage>
        <taxon>Bacteria</taxon>
        <taxon>Pseudomonadati</taxon>
        <taxon>Bacteroidota</taxon>
        <taxon>Cytophagia</taxon>
        <taxon>Cytophagales</taxon>
        <taxon>Cyclobacteriaceae</taxon>
        <taxon>Nitritalea</taxon>
    </lineage>
</organism>
<dbReference type="PANTHER" id="PTHR47197:SF3">
    <property type="entry name" value="DIHYDRO-HEME D1 DEHYDROGENASE"/>
    <property type="match status" value="1"/>
</dbReference>
<proteinExistence type="predicted"/>
<name>I5CA54_9BACT</name>
<keyword evidence="2" id="KW-1185">Reference proteome</keyword>